<dbReference type="Proteomes" id="UP000217994">
    <property type="component" value="Unassembled WGS sequence"/>
</dbReference>
<reference evidence="1 2" key="1">
    <citation type="submission" date="2017-01" db="EMBL/GenBank/DDBJ databases">
        <title>Whole-Genome Shotgun Sequencing of Two beta-Proteobacterial Species in Search of the Bulgecin Biosynthetic Cluster.</title>
        <authorList>
            <person name="Horsman M.E."/>
            <person name="Marous D.R."/>
            <person name="Li R."/>
            <person name="Oliver R.A."/>
            <person name="Byun B."/>
            <person name="Emrich S.J."/>
            <person name="Boggess B."/>
            <person name="Townsend C.A."/>
            <person name="Mobashery S."/>
        </authorList>
    </citation>
    <scope>NUCLEOTIDE SEQUENCE [LARGE SCALE GENOMIC DNA]</scope>
    <source>
        <strain evidence="1 2">ATCC 31433</strain>
    </source>
</reference>
<evidence type="ECO:0000313" key="2">
    <source>
        <dbReference type="Proteomes" id="UP000217994"/>
    </source>
</evidence>
<dbReference type="PROSITE" id="PS51257">
    <property type="entry name" value="PROKAR_LIPOPROTEIN"/>
    <property type="match status" value="1"/>
</dbReference>
<proteinExistence type="predicted"/>
<sequence>MTDRNGSATTTGIACRRHRECRGAGRRGLEKRVCECYDLVKREFDRLLPDLKRLEQPLHGNVPTSPSHAPILCPTPVHLTAILFERSDSMRPLATRAHLTSEDL</sequence>
<name>A0A2A4F9W2_9BURK</name>
<accession>A0A2A4F9W2</accession>
<evidence type="ECO:0000313" key="1">
    <source>
        <dbReference type="EMBL" id="PCE30171.1"/>
    </source>
</evidence>
<comment type="caution">
    <text evidence="1">The sequence shown here is derived from an EMBL/GenBank/DDBJ whole genome shotgun (WGS) entry which is preliminary data.</text>
</comment>
<dbReference type="AlphaFoldDB" id="A0A2A4F9W2"/>
<organism evidence="1 2">
    <name type="scientific">Burkholderia ubonensis subsp. mesacidophila</name>
    <dbReference type="NCBI Taxonomy" id="265293"/>
    <lineage>
        <taxon>Bacteria</taxon>
        <taxon>Pseudomonadati</taxon>
        <taxon>Pseudomonadota</taxon>
        <taxon>Betaproteobacteria</taxon>
        <taxon>Burkholderiales</taxon>
        <taxon>Burkholderiaceae</taxon>
        <taxon>Burkholderia</taxon>
        <taxon>Burkholderia cepacia complex</taxon>
    </lineage>
</organism>
<gene>
    <name evidence="1" type="ORF">BZL54_22235</name>
</gene>
<protein>
    <submittedName>
        <fullName evidence="1">Uncharacterized protein</fullName>
    </submittedName>
</protein>
<dbReference type="EMBL" id="MTZU01000069">
    <property type="protein sequence ID" value="PCE30171.1"/>
    <property type="molecule type" value="Genomic_DNA"/>
</dbReference>